<dbReference type="InterPro" id="IPR023393">
    <property type="entry name" value="START-like_dom_sf"/>
</dbReference>
<organism evidence="1 2">
    <name type="scientific">Baia soyae</name>
    <dbReference type="NCBI Taxonomy" id="1544746"/>
    <lineage>
        <taxon>Bacteria</taxon>
        <taxon>Bacillati</taxon>
        <taxon>Bacillota</taxon>
        <taxon>Bacilli</taxon>
        <taxon>Bacillales</taxon>
        <taxon>Thermoactinomycetaceae</taxon>
        <taxon>Baia</taxon>
    </lineage>
</organism>
<reference evidence="1 2" key="1">
    <citation type="submission" date="2019-03" db="EMBL/GenBank/DDBJ databases">
        <title>Genomic Encyclopedia of Type Strains, Phase IV (KMG-IV): sequencing the most valuable type-strain genomes for metagenomic binning, comparative biology and taxonomic classification.</title>
        <authorList>
            <person name="Goeker M."/>
        </authorList>
    </citation>
    <scope>NUCLEOTIDE SEQUENCE [LARGE SCALE GENOMIC DNA]</scope>
    <source>
        <strain evidence="1 2">DSM 46831</strain>
    </source>
</reference>
<dbReference type="Proteomes" id="UP000294746">
    <property type="component" value="Unassembled WGS sequence"/>
</dbReference>
<sequence>MPIIKTELYINAPIQVCFDLARSIDVHMESTAHTHERAIAGVTSGLIELNQTVTWVAVHFGIKQRLTVKITELDAPTYFVDEMVSGAFKRFRHEHRFMKQENGTLMLDHFDYTSPLGYLGNLADRLFLENYMKKFLMKRNECIKSIAEQMQSTNTL</sequence>
<comment type="caution">
    <text evidence="1">The sequence shown here is derived from an EMBL/GenBank/DDBJ whole genome shotgun (WGS) entry which is preliminary data.</text>
</comment>
<dbReference type="RefSeq" id="WP_131849992.1">
    <property type="nucleotide sequence ID" value="NZ_SLXV01000065.1"/>
</dbReference>
<keyword evidence="2" id="KW-1185">Reference proteome</keyword>
<name>A0A4V2SW52_9BACL</name>
<dbReference type="CDD" id="cd07820">
    <property type="entry name" value="SRPBCC_3"/>
    <property type="match status" value="1"/>
</dbReference>
<proteinExistence type="predicted"/>
<evidence type="ECO:0008006" key="3">
    <source>
        <dbReference type="Google" id="ProtNLM"/>
    </source>
</evidence>
<dbReference type="AlphaFoldDB" id="A0A4V2SW52"/>
<gene>
    <name evidence="1" type="ORF">EDD57_1651</name>
</gene>
<dbReference type="Gene3D" id="3.30.530.20">
    <property type="match status" value="1"/>
</dbReference>
<dbReference type="EMBL" id="SLXV01000065">
    <property type="protein sequence ID" value="TCP61046.1"/>
    <property type="molecule type" value="Genomic_DNA"/>
</dbReference>
<dbReference type="SUPFAM" id="SSF55961">
    <property type="entry name" value="Bet v1-like"/>
    <property type="match status" value="1"/>
</dbReference>
<dbReference type="OrthoDB" id="9801773at2"/>
<protein>
    <recommendedName>
        <fullName evidence="3">Ligand-binding SRPBCC domain-containing protein</fullName>
    </recommendedName>
</protein>
<accession>A0A4V2SW52</accession>
<evidence type="ECO:0000313" key="1">
    <source>
        <dbReference type="EMBL" id="TCP61046.1"/>
    </source>
</evidence>
<evidence type="ECO:0000313" key="2">
    <source>
        <dbReference type="Proteomes" id="UP000294746"/>
    </source>
</evidence>